<proteinExistence type="predicted"/>
<accession>C1DUJ9</accession>
<keyword evidence="1" id="KW-0472">Membrane</keyword>
<keyword evidence="4" id="KW-1185">Reference proteome</keyword>
<dbReference type="InterPro" id="IPR051311">
    <property type="entry name" value="DedA_domain"/>
</dbReference>
<protein>
    <submittedName>
        <fullName evidence="3">DedA</fullName>
    </submittedName>
</protein>
<dbReference type="AlphaFoldDB" id="C1DUJ9"/>
<feature type="transmembrane region" description="Helical" evidence="1">
    <location>
        <begin position="93"/>
        <end position="114"/>
    </location>
</feature>
<dbReference type="PANTHER" id="PTHR42709">
    <property type="entry name" value="ALKALINE PHOSPHATASE LIKE PROTEIN"/>
    <property type="match status" value="1"/>
</dbReference>
<dbReference type="InterPro" id="IPR032816">
    <property type="entry name" value="VTT_dom"/>
</dbReference>
<sequence>MVENLESFLSSYGYFAVFVGTFIEGELFLLVAGFFIKHGFLQPIPTFVFSILGALTHELIYFFLGRWKGRHILLGNKYTKKRYRKAKRLVEKYGIYSLFIIRFLYGMRVVPMMLMGATGFNIYKFLFFNVLSLIIWASIFLTLGYILGHTAYMILGDLKHYYFIFGLSVVIGGLIFYMLYKLLRG</sequence>
<feature type="transmembrane region" description="Helical" evidence="1">
    <location>
        <begin position="126"/>
        <end position="148"/>
    </location>
</feature>
<feature type="transmembrane region" description="Helical" evidence="1">
    <location>
        <begin position="47"/>
        <end position="64"/>
    </location>
</feature>
<evidence type="ECO:0000259" key="2">
    <source>
        <dbReference type="Pfam" id="PF09335"/>
    </source>
</evidence>
<dbReference type="HOGENOM" id="CLU_044208_7_1_0"/>
<feature type="domain" description="VTT" evidence="2">
    <location>
        <begin position="25"/>
        <end position="145"/>
    </location>
</feature>
<dbReference type="Pfam" id="PF09335">
    <property type="entry name" value="VTT_dom"/>
    <property type="match status" value="1"/>
</dbReference>
<feature type="transmembrane region" description="Helical" evidence="1">
    <location>
        <begin position="160"/>
        <end position="180"/>
    </location>
</feature>
<dbReference type="eggNOG" id="COG0586">
    <property type="taxonomic scope" value="Bacteria"/>
</dbReference>
<dbReference type="OrthoDB" id="948134at2"/>
<gene>
    <name evidence="3" type="ordered locus">SULAZ_0807</name>
</gene>
<reference evidence="3 4" key="1">
    <citation type="journal article" date="2009" name="J. Bacteriol.">
        <title>Complete and draft genome sequences of six members of the Aquificales.</title>
        <authorList>
            <person name="Reysenbach A.L."/>
            <person name="Hamamura N."/>
            <person name="Podar M."/>
            <person name="Griffiths E."/>
            <person name="Ferreira S."/>
            <person name="Hochstein R."/>
            <person name="Heidelberg J."/>
            <person name="Johnson J."/>
            <person name="Mead D."/>
            <person name="Pohorille A."/>
            <person name="Sarmiento M."/>
            <person name="Schweighofer K."/>
            <person name="Seshadri R."/>
            <person name="Voytek M.A."/>
        </authorList>
    </citation>
    <scope>NUCLEOTIDE SEQUENCE [LARGE SCALE GENOMIC DNA]</scope>
    <source>
        <strain evidence="4">Az-Fu1 / DSM 15241 / OCM 825</strain>
    </source>
</reference>
<evidence type="ECO:0000256" key="1">
    <source>
        <dbReference type="SAM" id="Phobius"/>
    </source>
</evidence>
<evidence type="ECO:0000313" key="3">
    <source>
        <dbReference type="EMBL" id="ACN98982.1"/>
    </source>
</evidence>
<keyword evidence="1" id="KW-1133">Transmembrane helix</keyword>
<dbReference type="Proteomes" id="UP000001369">
    <property type="component" value="Chromosome"/>
</dbReference>
<dbReference type="EMBL" id="CP001229">
    <property type="protein sequence ID" value="ACN98982.1"/>
    <property type="molecule type" value="Genomic_DNA"/>
</dbReference>
<dbReference type="STRING" id="204536.SULAZ_0807"/>
<dbReference type="GO" id="GO:0005886">
    <property type="term" value="C:plasma membrane"/>
    <property type="evidence" value="ECO:0007669"/>
    <property type="project" value="TreeGrafter"/>
</dbReference>
<keyword evidence="1" id="KW-0812">Transmembrane</keyword>
<organism evidence="3 4">
    <name type="scientific">Sulfurihydrogenibium azorense (strain DSM 15241 / OCM 825 / Az-Fu1)</name>
    <dbReference type="NCBI Taxonomy" id="204536"/>
    <lineage>
        <taxon>Bacteria</taxon>
        <taxon>Pseudomonadati</taxon>
        <taxon>Aquificota</taxon>
        <taxon>Aquificia</taxon>
        <taxon>Aquificales</taxon>
        <taxon>Hydrogenothermaceae</taxon>
        <taxon>Sulfurihydrogenibium</taxon>
    </lineage>
</organism>
<name>C1DUJ9_SULAA</name>
<dbReference type="PANTHER" id="PTHR42709:SF2">
    <property type="entry name" value="INNER MEMBRANE PROTEIN YOHD"/>
    <property type="match status" value="1"/>
</dbReference>
<feature type="transmembrane region" description="Helical" evidence="1">
    <location>
        <begin position="12"/>
        <end position="35"/>
    </location>
</feature>
<dbReference type="KEGG" id="saf:SULAZ_0807"/>
<evidence type="ECO:0000313" key="4">
    <source>
        <dbReference type="Proteomes" id="UP000001369"/>
    </source>
</evidence>
<dbReference type="RefSeq" id="WP_012674302.1">
    <property type="nucleotide sequence ID" value="NC_012438.1"/>
</dbReference>